<keyword evidence="4" id="KW-1185">Reference proteome</keyword>
<reference evidence="4" key="1">
    <citation type="submission" date="2025-05" db="UniProtKB">
        <authorList>
            <consortium name="RefSeq"/>
        </authorList>
    </citation>
    <scope>NUCLEOTIDE SEQUENCE [LARGE SCALE GENOMIC DNA]</scope>
    <source>
        <strain evidence="4">14028-0561.14</strain>
    </source>
</reference>
<feature type="domain" description="C-type lectin" evidence="3">
    <location>
        <begin position="290"/>
        <end position="399"/>
    </location>
</feature>
<dbReference type="Proteomes" id="UP001652661">
    <property type="component" value="Chromosome 2L"/>
</dbReference>
<dbReference type="InterPro" id="IPR001304">
    <property type="entry name" value="C-type_lectin-like"/>
</dbReference>
<dbReference type="Gene3D" id="3.10.100.10">
    <property type="entry name" value="Mannose-Binding Protein A, subunit A"/>
    <property type="match status" value="1"/>
</dbReference>
<accession>A0ABM4GA64</accession>
<dbReference type="SUPFAM" id="SSF58113">
    <property type="entry name" value="Apolipoprotein A-I"/>
    <property type="match status" value="1"/>
</dbReference>
<evidence type="ECO:0000256" key="1">
    <source>
        <dbReference type="SAM" id="Coils"/>
    </source>
</evidence>
<keyword evidence="2" id="KW-0732">Signal</keyword>
<protein>
    <submittedName>
        <fullName evidence="5">Low affinity immunoglobulin epsilon Fc receptor-like</fullName>
    </submittedName>
</protein>
<reference evidence="5" key="2">
    <citation type="submission" date="2025-08" db="UniProtKB">
        <authorList>
            <consortium name="RefSeq"/>
        </authorList>
    </citation>
    <scope>IDENTIFICATION</scope>
    <source>
        <strain evidence="5">14028-0561.14</strain>
        <tissue evidence="5">Whole fly</tissue>
    </source>
</reference>
<dbReference type="InterPro" id="IPR050111">
    <property type="entry name" value="C-type_lectin/snaclec_domain"/>
</dbReference>
<evidence type="ECO:0000259" key="3">
    <source>
        <dbReference type="PROSITE" id="PS50041"/>
    </source>
</evidence>
<organism evidence="4 5">
    <name type="scientific">Drosophila kikkawai</name>
    <name type="common">Fruit fly</name>
    <dbReference type="NCBI Taxonomy" id="30033"/>
    <lineage>
        <taxon>Eukaryota</taxon>
        <taxon>Metazoa</taxon>
        <taxon>Ecdysozoa</taxon>
        <taxon>Arthropoda</taxon>
        <taxon>Hexapoda</taxon>
        <taxon>Insecta</taxon>
        <taxon>Pterygota</taxon>
        <taxon>Neoptera</taxon>
        <taxon>Endopterygota</taxon>
        <taxon>Diptera</taxon>
        <taxon>Brachycera</taxon>
        <taxon>Muscomorpha</taxon>
        <taxon>Ephydroidea</taxon>
        <taxon>Drosophilidae</taxon>
        <taxon>Drosophila</taxon>
        <taxon>Sophophora</taxon>
    </lineage>
</organism>
<dbReference type="RefSeq" id="XP_070139606.1">
    <property type="nucleotide sequence ID" value="XM_070283505.1"/>
</dbReference>
<keyword evidence="1" id="KW-0175">Coiled coil</keyword>
<dbReference type="PANTHER" id="PTHR22803">
    <property type="entry name" value="MANNOSE, PHOSPHOLIPASE, LECTIN RECEPTOR RELATED"/>
    <property type="match status" value="1"/>
</dbReference>
<sequence>MQNFGTFLLWALATCILRQGSFAEDQSGYICLIEEPQQNQCDSICLTELSPRLNEVVKAQNQGNTNIRESDNEIKSKLETLEVKIGEVQAKLPQEEHAKLEGQLQGLQEGQTKLEGQQIKMEAKLEDSLLAVKTKLEGQLEGVEAKLEGHLQEVQTKVEAKLEKSLHEVKTKLEGQLQEVHAKLEGQLQEVEAKLEGHFQEVQTKVKAKLEDSLLAVKTQLEGQEVVLTKVNDSQAKLQGNLLAIQTNIEIQLQAVLNQLQAMSNKIDAAKDGVAASGTNTSIPSGFKLIGNRYFRIVKEFVDWEIAERRCRELGGYLASIQNEEELNAIEPKLFKYGYWLGINDRDSKGLFESVASHYPAPFLKWDPEQPIDGDHKQNCVLLIKGKMRHHSCKYPLSFFICQADNET</sequence>
<dbReference type="InterPro" id="IPR016187">
    <property type="entry name" value="CTDL_fold"/>
</dbReference>
<feature type="coiled-coil region" evidence="1">
    <location>
        <begin position="133"/>
        <end position="201"/>
    </location>
</feature>
<dbReference type="InterPro" id="IPR016186">
    <property type="entry name" value="C-type_lectin-like/link_sf"/>
</dbReference>
<dbReference type="PROSITE" id="PS50041">
    <property type="entry name" value="C_TYPE_LECTIN_2"/>
    <property type="match status" value="1"/>
</dbReference>
<evidence type="ECO:0000256" key="2">
    <source>
        <dbReference type="SAM" id="SignalP"/>
    </source>
</evidence>
<gene>
    <name evidence="5" type="primary">LOC138927949</name>
</gene>
<evidence type="ECO:0000313" key="4">
    <source>
        <dbReference type="Proteomes" id="UP001652661"/>
    </source>
</evidence>
<dbReference type="CDD" id="cd00037">
    <property type="entry name" value="CLECT"/>
    <property type="match status" value="1"/>
</dbReference>
<dbReference type="GeneID" id="138927949"/>
<feature type="chain" id="PRO_5047238690" evidence="2">
    <location>
        <begin position="24"/>
        <end position="408"/>
    </location>
</feature>
<name>A0ABM4GA64_DROKI</name>
<dbReference type="Gene3D" id="1.20.120.20">
    <property type="entry name" value="Apolipoprotein"/>
    <property type="match status" value="1"/>
</dbReference>
<feature type="signal peptide" evidence="2">
    <location>
        <begin position="1"/>
        <end position="23"/>
    </location>
</feature>
<proteinExistence type="predicted"/>
<dbReference type="SUPFAM" id="SSF56436">
    <property type="entry name" value="C-type lectin-like"/>
    <property type="match status" value="1"/>
</dbReference>
<evidence type="ECO:0000313" key="5">
    <source>
        <dbReference type="RefSeq" id="XP_070139606.1"/>
    </source>
</evidence>
<dbReference type="Pfam" id="PF00059">
    <property type="entry name" value="Lectin_C"/>
    <property type="match status" value="1"/>
</dbReference>
<dbReference type="SMART" id="SM00034">
    <property type="entry name" value="CLECT"/>
    <property type="match status" value="1"/>
</dbReference>